<evidence type="ECO:0000256" key="1">
    <source>
        <dbReference type="ARBA" id="ARBA00009067"/>
    </source>
</evidence>
<feature type="transmembrane region" description="Helical" evidence="2">
    <location>
        <begin position="222"/>
        <end position="243"/>
    </location>
</feature>
<dbReference type="AlphaFoldDB" id="A0A921F6U6"/>
<comment type="similarity">
    <text evidence="1">Belongs to the UPF0177 family.</text>
</comment>
<name>A0A921F6U6_9LACO</name>
<reference evidence="4" key="1">
    <citation type="journal article" date="2021" name="PeerJ">
        <title>Extensive microbial diversity within the chicken gut microbiome revealed by metagenomics and culture.</title>
        <authorList>
            <person name="Gilroy R."/>
            <person name="Ravi A."/>
            <person name="Getino M."/>
            <person name="Pursley I."/>
            <person name="Horton D.L."/>
            <person name="Alikhan N.F."/>
            <person name="Baker D."/>
            <person name="Gharbi K."/>
            <person name="Hall N."/>
            <person name="Watson M."/>
            <person name="Adriaenssens E.M."/>
            <person name="Foster-Nyarko E."/>
            <person name="Jarju S."/>
            <person name="Secka A."/>
            <person name="Antonio M."/>
            <person name="Oren A."/>
            <person name="Chaudhuri R.R."/>
            <person name="La Ragione R."/>
            <person name="Hildebrand F."/>
            <person name="Pallen M.J."/>
        </authorList>
    </citation>
    <scope>NUCLEOTIDE SEQUENCE</scope>
    <source>
        <strain evidence="4">CHK174-6876</strain>
    </source>
</reference>
<keyword evidence="2" id="KW-0472">Membrane</keyword>
<feature type="domain" description="CAAX prenyl protease 2/Lysostaphin resistance protein A-like" evidence="3">
    <location>
        <begin position="106"/>
        <end position="209"/>
    </location>
</feature>
<dbReference type="Proteomes" id="UP000707535">
    <property type="component" value="Unassembled WGS sequence"/>
</dbReference>
<dbReference type="GO" id="GO:0004175">
    <property type="term" value="F:endopeptidase activity"/>
    <property type="evidence" value="ECO:0007669"/>
    <property type="project" value="UniProtKB-ARBA"/>
</dbReference>
<feature type="transmembrane region" description="Helical" evidence="2">
    <location>
        <begin position="150"/>
        <end position="169"/>
    </location>
</feature>
<feature type="transmembrane region" description="Helical" evidence="2">
    <location>
        <begin position="43"/>
        <end position="63"/>
    </location>
</feature>
<keyword evidence="2" id="KW-0812">Transmembrane</keyword>
<sequence>MFIESHWSWGRQLYWGMILFLLFFFSNMFFYDTSLVFKVSANLIIALIALFITFKSMGTFKVINVKLKFNQLLVLWGVLAVLAVTIMLFVGHTPTHILQVFNSKHIFLSTTAAISSAILEEAITRGLFFAGFIGLAIYHDSSYKLTKAAVYSSLLFGGLHIFNLVGGTLETVMQQVFYACAFGMFLAALRITTNGLTLPILFHFLIDWVPLDAIPSTSGGSWGVTLAIFIPILLLSTMYLVYVDRQLMLQPNKS</sequence>
<dbReference type="GO" id="GO:0080120">
    <property type="term" value="P:CAAX-box protein maturation"/>
    <property type="evidence" value="ECO:0007669"/>
    <property type="project" value="UniProtKB-ARBA"/>
</dbReference>
<comment type="caution">
    <text evidence="4">The sequence shown here is derived from an EMBL/GenBank/DDBJ whole genome shotgun (WGS) entry which is preliminary data.</text>
</comment>
<keyword evidence="4" id="KW-0482">Metalloprotease</keyword>
<feature type="transmembrane region" description="Helical" evidence="2">
    <location>
        <begin position="12"/>
        <end position="31"/>
    </location>
</feature>
<protein>
    <submittedName>
        <fullName evidence="4">CPBP family intramembrane metalloprotease</fullName>
    </submittedName>
</protein>
<dbReference type="GO" id="GO:0008237">
    <property type="term" value="F:metallopeptidase activity"/>
    <property type="evidence" value="ECO:0007669"/>
    <property type="project" value="UniProtKB-KW"/>
</dbReference>
<keyword evidence="4" id="KW-0645">Protease</keyword>
<evidence type="ECO:0000256" key="2">
    <source>
        <dbReference type="SAM" id="Phobius"/>
    </source>
</evidence>
<feature type="transmembrane region" description="Helical" evidence="2">
    <location>
        <begin position="69"/>
        <end position="91"/>
    </location>
</feature>
<feature type="transmembrane region" description="Helical" evidence="2">
    <location>
        <begin position="176"/>
        <end position="202"/>
    </location>
</feature>
<evidence type="ECO:0000313" key="4">
    <source>
        <dbReference type="EMBL" id="HJE96465.1"/>
    </source>
</evidence>
<reference evidence="4" key="2">
    <citation type="submission" date="2021-09" db="EMBL/GenBank/DDBJ databases">
        <authorList>
            <person name="Gilroy R."/>
        </authorList>
    </citation>
    <scope>NUCLEOTIDE SEQUENCE</scope>
    <source>
        <strain evidence="4">CHK174-6876</strain>
    </source>
</reference>
<evidence type="ECO:0000313" key="5">
    <source>
        <dbReference type="Proteomes" id="UP000707535"/>
    </source>
</evidence>
<dbReference type="InterPro" id="IPR003675">
    <property type="entry name" value="Rce1/LyrA-like_dom"/>
</dbReference>
<dbReference type="Pfam" id="PF02517">
    <property type="entry name" value="Rce1-like"/>
    <property type="match status" value="1"/>
</dbReference>
<dbReference type="EMBL" id="DYXG01000021">
    <property type="protein sequence ID" value="HJE96465.1"/>
    <property type="molecule type" value="Genomic_DNA"/>
</dbReference>
<gene>
    <name evidence="4" type="ORF">K8V00_02490</name>
</gene>
<organism evidence="4 5">
    <name type="scientific">Ligilactobacillus acidipiscis</name>
    <dbReference type="NCBI Taxonomy" id="89059"/>
    <lineage>
        <taxon>Bacteria</taxon>
        <taxon>Bacillati</taxon>
        <taxon>Bacillota</taxon>
        <taxon>Bacilli</taxon>
        <taxon>Lactobacillales</taxon>
        <taxon>Lactobacillaceae</taxon>
        <taxon>Ligilactobacillus</taxon>
    </lineage>
</organism>
<proteinExistence type="inferred from homology"/>
<evidence type="ECO:0000259" key="3">
    <source>
        <dbReference type="Pfam" id="PF02517"/>
    </source>
</evidence>
<accession>A0A921F6U6</accession>
<keyword evidence="4" id="KW-0378">Hydrolase</keyword>
<keyword evidence="2" id="KW-1133">Transmembrane helix</keyword>